<dbReference type="GO" id="GO:0003864">
    <property type="term" value="F:3-methyl-2-oxobutanoate hydroxymethyltransferase activity"/>
    <property type="evidence" value="ECO:0007669"/>
    <property type="project" value="UniProtKB-EC"/>
</dbReference>
<comment type="similarity">
    <text evidence="2">Belongs to the PanB family.</text>
</comment>
<dbReference type="EC" id="2.1.2.11" evidence="3"/>
<name>A0A3B0ZEM8_9ZZZZ</name>
<dbReference type="FunFam" id="3.20.20.60:FF:000003">
    <property type="entry name" value="3-methyl-2-oxobutanoate hydroxymethyltransferase"/>
    <property type="match status" value="1"/>
</dbReference>
<dbReference type="PANTHER" id="PTHR20881:SF0">
    <property type="entry name" value="3-METHYL-2-OXOBUTANOATE HYDROXYMETHYLTRANSFERASE"/>
    <property type="match status" value="1"/>
</dbReference>
<dbReference type="SUPFAM" id="SSF51621">
    <property type="entry name" value="Phosphoenolpyruvate/pyruvate domain"/>
    <property type="match status" value="1"/>
</dbReference>
<dbReference type="CDD" id="cd06557">
    <property type="entry name" value="KPHMT-like"/>
    <property type="match status" value="1"/>
</dbReference>
<dbReference type="GO" id="GO:0008168">
    <property type="term" value="F:methyltransferase activity"/>
    <property type="evidence" value="ECO:0007669"/>
    <property type="project" value="UniProtKB-KW"/>
</dbReference>
<keyword evidence="4 5" id="KW-0808">Transferase</keyword>
<evidence type="ECO:0000256" key="4">
    <source>
        <dbReference type="ARBA" id="ARBA00022679"/>
    </source>
</evidence>
<proteinExistence type="inferred from homology"/>
<evidence type="ECO:0000256" key="1">
    <source>
        <dbReference type="ARBA" id="ARBA00005033"/>
    </source>
</evidence>
<dbReference type="GO" id="GO:0015940">
    <property type="term" value="P:pantothenate biosynthetic process"/>
    <property type="evidence" value="ECO:0007669"/>
    <property type="project" value="InterPro"/>
</dbReference>
<organism evidence="5">
    <name type="scientific">hydrothermal vent metagenome</name>
    <dbReference type="NCBI Taxonomy" id="652676"/>
    <lineage>
        <taxon>unclassified sequences</taxon>
        <taxon>metagenomes</taxon>
        <taxon>ecological metagenomes</taxon>
    </lineage>
</organism>
<dbReference type="HAMAP" id="MF_00156">
    <property type="entry name" value="PanB"/>
    <property type="match status" value="1"/>
</dbReference>
<dbReference type="PANTHER" id="PTHR20881">
    <property type="entry name" value="3-METHYL-2-OXOBUTANOATE HYDROXYMETHYLTRANSFERASE"/>
    <property type="match status" value="1"/>
</dbReference>
<dbReference type="InterPro" id="IPR003700">
    <property type="entry name" value="Pantoate_hydroxy_MeTrfase"/>
</dbReference>
<dbReference type="PIRSF" id="PIRSF000388">
    <property type="entry name" value="Pantoate_hydroxy_MeTrfase"/>
    <property type="match status" value="1"/>
</dbReference>
<protein>
    <recommendedName>
        <fullName evidence="3">3-methyl-2-oxobutanoate hydroxymethyltransferase</fullName>
        <ecNumber evidence="3">2.1.2.11</ecNumber>
    </recommendedName>
</protein>
<dbReference type="GO" id="GO:0005737">
    <property type="term" value="C:cytoplasm"/>
    <property type="evidence" value="ECO:0007669"/>
    <property type="project" value="TreeGrafter"/>
</dbReference>
<keyword evidence="5" id="KW-0489">Methyltransferase</keyword>
<dbReference type="NCBIfam" id="NF001452">
    <property type="entry name" value="PRK00311.1"/>
    <property type="match status" value="1"/>
</dbReference>
<dbReference type="EMBL" id="UOFO01000051">
    <property type="protein sequence ID" value="VAW84709.1"/>
    <property type="molecule type" value="Genomic_DNA"/>
</dbReference>
<accession>A0A3B0ZEM8</accession>
<dbReference type="Gene3D" id="3.20.20.60">
    <property type="entry name" value="Phosphoenolpyruvate-binding domains"/>
    <property type="match status" value="1"/>
</dbReference>
<evidence type="ECO:0000256" key="3">
    <source>
        <dbReference type="ARBA" id="ARBA00012618"/>
    </source>
</evidence>
<dbReference type="Pfam" id="PF02548">
    <property type="entry name" value="Pantoate_transf"/>
    <property type="match status" value="1"/>
</dbReference>
<dbReference type="NCBIfam" id="TIGR00222">
    <property type="entry name" value="panB"/>
    <property type="match status" value="1"/>
</dbReference>
<gene>
    <name evidence="5" type="ORF">MNBD_GAMMA16-2002</name>
</gene>
<evidence type="ECO:0000256" key="2">
    <source>
        <dbReference type="ARBA" id="ARBA00008676"/>
    </source>
</evidence>
<dbReference type="GO" id="GO:0032259">
    <property type="term" value="P:methylation"/>
    <property type="evidence" value="ECO:0007669"/>
    <property type="project" value="UniProtKB-KW"/>
</dbReference>
<dbReference type="InterPro" id="IPR040442">
    <property type="entry name" value="Pyrv_kinase-like_dom_sf"/>
</dbReference>
<dbReference type="AlphaFoldDB" id="A0A3B0ZEM8"/>
<evidence type="ECO:0000313" key="5">
    <source>
        <dbReference type="EMBL" id="VAW84709.1"/>
    </source>
</evidence>
<dbReference type="GO" id="GO:0000287">
    <property type="term" value="F:magnesium ion binding"/>
    <property type="evidence" value="ECO:0007669"/>
    <property type="project" value="TreeGrafter"/>
</dbReference>
<dbReference type="InterPro" id="IPR015813">
    <property type="entry name" value="Pyrv/PenolPyrv_kinase-like_dom"/>
</dbReference>
<comment type="pathway">
    <text evidence="1">Cofactor biosynthesis; (R)-pantothenate biosynthesis; (R)-pantoate from 3-methyl-2-oxobutanoate: step 1/2.</text>
</comment>
<sequence length="263" mass="27697">MITTTKLQSMKTAGEKIACLTAYDASFASLLNGAGVDVVLVGDSLGMVVQGYDSTVPVTVDDIVYHSKAVAKGCRDALLMVDMPFLSYATTAQAVQTAARLMQEGGAHMVKLEGSASQEKIIRVLADNGIASCAHLGLRPQFVHKLGGYRVQGRDDEGAAQLLADVILLQDAGADAILLECVPAELAAKVTASVTVPVIGIGAGKQCDGQVLVLYDLLGITPGKIPRFAKNFMPESNSIKEAVCAYVKAVKEERFPAAEHTFN</sequence>
<reference evidence="5" key="1">
    <citation type="submission" date="2018-06" db="EMBL/GenBank/DDBJ databases">
        <authorList>
            <person name="Zhirakovskaya E."/>
        </authorList>
    </citation>
    <scope>NUCLEOTIDE SEQUENCE</scope>
</reference>